<organism evidence="1 2">
    <name type="scientific">Romanomermis culicivorax</name>
    <name type="common">Nematode worm</name>
    <dbReference type="NCBI Taxonomy" id="13658"/>
    <lineage>
        <taxon>Eukaryota</taxon>
        <taxon>Metazoa</taxon>
        <taxon>Ecdysozoa</taxon>
        <taxon>Nematoda</taxon>
        <taxon>Enoplea</taxon>
        <taxon>Dorylaimia</taxon>
        <taxon>Mermithida</taxon>
        <taxon>Mermithoidea</taxon>
        <taxon>Mermithidae</taxon>
        <taxon>Romanomermis</taxon>
    </lineage>
</organism>
<reference evidence="2" key="1">
    <citation type="submission" date="2022-11" db="UniProtKB">
        <authorList>
            <consortium name="WormBaseParasite"/>
        </authorList>
    </citation>
    <scope>IDENTIFICATION</scope>
</reference>
<dbReference type="Proteomes" id="UP000887565">
    <property type="component" value="Unplaced"/>
</dbReference>
<dbReference type="WBParaSite" id="nRc.2.0.1.t06840-RA">
    <property type="protein sequence ID" value="nRc.2.0.1.t06840-RA"/>
    <property type="gene ID" value="nRc.2.0.1.g06840"/>
</dbReference>
<name>A0A915HYC6_ROMCU</name>
<evidence type="ECO:0000313" key="1">
    <source>
        <dbReference type="Proteomes" id="UP000887565"/>
    </source>
</evidence>
<accession>A0A915HYC6</accession>
<proteinExistence type="predicted"/>
<evidence type="ECO:0000313" key="2">
    <source>
        <dbReference type="WBParaSite" id="nRc.2.0.1.t06840-RA"/>
    </source>
</evidence>
<sequence>MADLRNVSIDFYCTFNDESSIVEELKFGTLILNEANFSFESFSNGTKGVELICYSGRLLDCRFDDLAANKRGNVFPVIFCTSEADPGRVTGQTTNLNRIIAAELYFSSGLKEGSKFSVILTSAKITLVMDWLFMMRDFILFPHSSKSVLRVQTYNIKCGVATRKPYAEKVQENYEFKINISKSELIFVENSSCRHSLASVLTGSWIIYYPCNGLAPSFSCDSVQIFNCTMENRAETETVLTEPFSMTMENVAPEQQGKKLNVKLVPIGLIQVASEIREQKIE</sequence>
<dbReference type="AlphaFoldDB" id="A0A915HYC6"/>
<protein>
    <submittedName>
        <fullName evidence="2">Uncharacterized protein</fullName>
    </submittedName>
</protein>
<keyword evidence="1" id="KW-1185">Reference proteome</keyword>